<dbReference type="HAMAP" id="MF_00712">
    <property type="entry name" value="GcvPA"/>
    <property type="match status" value="1"/>
</dbReference>
<reference evidence="6 7" key="1">
    <citation type="submission" date="2023-06" db="EMBL/GenBank/DDBJ databases">
        <title>Five Gram-positive bacteria isolated from mangrove sediments in Shenzhen, Guangdong, China.</title>
        <authorList>
            <person name="Yu S."/>
            <person name="Zheng W."/>
            <person name="Huang Y."/>
        </authorList>
    </citation>
    <scope>NUCLEOTIDE SEQUENCE [LARGE SCALE GENOMIC DNA]</scope>
    <source>
        <strain evidence="6 7">SaN35-3</strain>
    </source>
</reference>
<dbReference type="InterPro" id="IPR023010">
    <property type="entry name" value="GcvPA"/>
</dbReference>
<dbReference type="Proteomes" id="UP001197974">
    <property type="component" value="Chromosome"/>
</dbReference>
<evidence type="ECO:0000313" key="7">
    <source>
        <dbReference type="Proteomes" id="UP001197974"/>
    </source>
</evidence>
<dbReference type="Pfam" id="PF02347">
    <property type="entry name" value="GDC-P"/>
    <property type="match status" value="1"/>
</dbReference>
<dbReference type="PANTHER" id="PTHR42806:SF1">
    <property type="entry name" value="GLYCINE DEHYDROGENASE (DECARBOXYLATING)"/>
    <property type="match status" value="1"/>
</dbReference>
<comment type="catalytic activity">
    <reaction evidence="3 4">
        <text>N(6)-[(R)-lipoyl]-L-lysyl-[glycine-cleavage complex H protein] + glycine + H(+) = N(6)-[(R)-S(8)-aminomethyldihydrolipoyl]-L-lysyl-[glycine-cleavage complex H protein] + CO2</text>
        <dbReference type="Rhea" id="RHEA:24304"/>
        <dbReference type="Rhea" id="RHEA-COMP:10494"/>
        <dbReference type="Rhea" id="RHEA-COMP:10495"/>
        <dbReference type="ChEBI" id="CHEBI:15378"/>
        <dbReference type="ChEBI" id="CHEBI:16526"/>
        <dbReference type="ChEBI" id="CHEBI:57305"/>
        <dbReference type="ChEBI" id="CHEBI:83099"/>
        <dbReference type="ChEBI" id="CHEBI:83143"/>
        <dbReference type="EC" id="1.4.4.2"/>
    </reaction>
</comment>
<evidence type="ECO:0000256" key="4">
    <source>
        <dbReference type="HAMAP-Rule" id="MF_00712"/>
    </source>
</evidence>
<protein>
    <recommendedName>
        <fullName evidence="4">Probable glycine dehydrogenase (decarboxylating) subunit 1</fullName>
        <ecNumber evidence="4">1.4.4.2</ecNumber>
    </recommendedName>
    <alternativeName>
        <fullName evidence="4">Glycine cleavage system P-protein subunit 1</fullName>
    </alternativeName>
    <alternativeName>
        <fullName evidence="4">Glycine decarboxylase subunit 1</fullName>
    </alternativeName>
    <alternativeName>
        <fullName evidence="4">Glycine dehydrogenase (aminomethyl-transferring) subunit 1</fullName>
    </alternativeName>
</protein>
<dbReference type="EC" id="1.4.4.2" evidence="4"/>
<dbReference type="InterPro" id="IPR015422">
    <property type="entry name" value="PyrdxlP-dep_Trfase_small"/>
</dbReference>
<keyword evidence="2 4" id="KW-0560">Oxidoreductase</keyword>
<evidence type="ECO:0000256" key="3">
    <source>
        <dbReference type="ARBA" id="ARBA00049026"/>
    </source>
</evidence>
<organism evidence="6 7">
    <name type="scientific">Bacillus carboniphilus</name>
    <dbReference type="NCBI Taxonomy" id="86663"/>
    <lineage>
        <taxon>Bacteria</taxon>
        <taxon>Bacillati</taxon>
        <taxon>Bacillota</taxon>
        <taxon>Bacilli</taxon>
        <taxon>Bacillales</taxon>
        <taxon>Bacillaceae</taxon>
        <taxon>Bacillus</taxon>
    </lineage>
</organism>
<dbReference type="EMBL" id="CP129013">
    <property type="protein sequence ID" value="WLR43907.1"/>
    <property type="molecule type" value="Genomic_DNA"/>
</dbReference>
<keyword evidence="7" id="KW-1185">Reference proteome</keyword>
<dbReference type="RefSeq" id="WP_226539981.1">
    <property type="nucleotide sequence ID" value="NZ_CP129013.1"/>
</dbReference>
<comment type="similarity">
    <text evidence="4">Belongs to the GcvP family. N-terminal subunit subfamily.</text>
</comment>
<evidence type="ECO:0000256" key="2">
    <source>
        <dbReference type="ARBA" id="ARBA00023002"/>
    </source>
</evidence>
<evidence type="ECO:0000313" key="6">
    <source>
        <dbReference type="EMBL" id="WLR43907.1"/>
    </source>
</evidence>
<accession>A0ABY9JZB6</accession>
<evidence type="ECO:0000256" key="1">
    <source>
        <dbReference type="ARBA" id="ARBA00003788"/>
    </source>
</evidence>
<dbReference type="Gene3D" id="3.40.640.10">
    <property type="entry name" value="Type I PLP-dependent aspartate aminotransferase-like (Major domain)"/>
    <property type="match status" value="1"/>
</dbReference>
<comment type="subunit">
    <text evidence="4">The glycine cleavage system is composed of four proteins: P, T, L and H. In this organism, the P 'protein' is a heterodimer of two subunits.</text>
</comment>
<dbReference type="NCBIfam" id="NF001696">
    <property type="entry name" value="PRK00451.1"/>
    <property type="match status" value="1"/>
</dbReference>
<evidence type="ECO:0000259" key="5">
    <source>
        <dbReference type="Pfam" id="PF02347"/>
    </source>
</evidence>
<dbReference type="InterPro" id="IPR049315">
    <property type="entry name" value="GDC-P_N"/>
</dbReference>
<comment type="function">
    <text evidence="1 4">The glycine cleavage system catalyzes the degradation of glycine. The P protein binds the alpha-amino group of glycine through its pyridoxal phosphate cofactor; CO(2) is released and the remaining methylamine moiety is then transferred to the lipoamide cofactor of the H protein.</text>
</comment>
<name>A0ABY9JZB6_9BACI</name>
<dbReference type="SUPFAM" id="SSF53383">
    <property type="entry name" value="PLP-dependent transferases"/>
    <property type="match status" value="1"/>
</dbReference>
<dbReference type="InterPro" id="IPR020581">
    <property type="entry name" value="GDC_P"/>
</dbReference>
<sequence length="448" mass="49914">MKHRYLPMTEQDQQDMLKEIGIEYIDELFADIPEDVRYTGPYNIKKAKSETELVKELTKLAGKNKDLRTHPSFLGAGVYDHYTPVIVDHVLSRSEFYTAYTPYQPEISQGELQAIFEFQTMVCELTGMDIANSSMYDGGTSLAEAAMLAAGHTKKKKVLVSKVVHPESRAVLSTYAKGQNIEVIEISHDNGVTDQNHLEKEMDDDVAAVIVQYPNFFGQIERLDEIESIVHSKKALFVVSANPLSLGALTPPGEFKADIVVGDTQPFGIPAQYGGPHCGYFAVTKKLMRKVPGRLVGETTDELGNRGFVLTLQAREQHIRRDKATSNICSNQALNALASSVAMTALGKEGVKEIAFQNIQKAHFAKTLAKKIGLNVVYSGPMFNEFVVKLPSSIKKVNQKLIKKGWIGGYDLGRDYPELENHMLIAVTEQRTKEQISEFLKEMGDRHE</sequence>
<feature type="domain" description="Glycine cleavage system P-protein N-terminal" evidence="5">
    <location>
        <begin position="3"/>
        <end position="442"/>
    </location>
</feature>
<dbReference type="InterPro" id="IPR015424">
    <property type="entry name" value="PyrdxlP-dep_Trfase"/>
</dbReference>
<dbReference type="PANTHER" id="PTHR42806">
    <property type="entry name" value="GLYCINE CLEAVAGE SYSTEM P-PROTEIN"/>
    <property type="match status" value="1"/>
</dbReference>
<dbReference type="GO" id="GO:0004375">
    <property type="term" value="F:glycine dehydrogenase (decarboxylating) activity"/>
    <property type="evidence" value="ECO:0007669"/>
    <property type="project" value="UniProtKB-EC"/>
</dbReference>
<dbReference type="PIRSF" id="PIRSF006815">
    <property type="entry name" value="GcvPA"/>
    <property type="match status" value="1"/>
</dbReference>
<dbReference type="InterPro" id="IPR015421">
    <property type="entry name" value="PyrdxlP-dep_Trfase_major"/>
</dbReference>
<gene>
    <name evidence="4 6" type="primary">gcvPA</name>
    <name evidence="6" type="ORF">LC087_07275</name>
</gene>
<dbReference type="Gene3D" id="3.90.1150.10">
    <property type="entry name" value="Aspartate Aminotransferase, domain 1"/>
    <property type="match status" value="1"/>
</dbReference>
<proteinExistence type="inferred from homology"/>
<dbReference type="CDD" id="cd00613">
    <property type="entry name" value="GDC-P"/>
    <property type="match status" value="1"/>
</dbReference>